<gene>
    <name evidence="2" type="ORF">ALP90_200117</name>
</gene>
<protein>
    <recommendedName>
        <fullName evidence="1">HTH luxR-type domain-containing protein</fullName>
    </recommendedName>
</protein>
<proteinExistence type="predicted"/>
<reference evidence="2 3" key="1">
    <citation type="submission" date="2018-08" db="EMBL/GenBank/DDBJ databases">
        <title>Recombination of ecologically and evolutionarily significant loci maintains genetic cohesion in the Pseudomonas syringae species complex.</title>
        <authorList>
            <person name="Dillon M."/>
            <person name="Thakur S."/>
            <person name="Almeida R.N.D."/>
            <person name="Weir B.S."/>
            <person name="Guttman D.S."/>
        </authorList>
    </citation>
    <scope>NUCLEOTIDE SEQUENCE [LARGE SCALE GENOMIC DNA]</scope>
    <source>
        <strain evidence="2 3">ICMP 5931</strain>
    </source>
</reference>
<dbReference type="SMART" id="SM00421">
    <property type="entry name" value="HTH_LUXR"/>
    <property type="match status" value="1"/>
</dbReference>
<dbReference type="EMBL" id="RBRS01000376">
    <property type="protein sequence ID" value="RMR11226.1"/>
    <property type="molecule type" value="Genomic_DNA"/>
</dbReference>
<organism evidence="2 3">
    <name type="scientific">Pseudomonas amygdali pv. ulmi</name>
    <dbReference type="NCBI Taxonomy" id="251720"/>
    <lineage>
        <taxon>Bacteria</taxon>
        <taxon>Pseudomonadati</taxon>
        <taxon>Pseudomonadota</taxon>
        <taxon>Gammaproteobacteria</taxon>
        <taxon>Pseudomonadales</taxon>
        <taxon>Pseudomonadaceae</taxon>
        <taxon>Pseudomonas</taxon>
        <taxon>Pseudomonas amygdali</taxon>
    </lineage>
</organism>
<sequence>MAIFLDGQEAWVVGLLPELSTQEAKAAMLYSYGFSLRTIANEGKISTHTVSTYLARAKGKFEVQSLSELRTICMVRINLLKNKE</sequence>
<evidence type="ECO:0000259" key="1">
    <source>
        <dbReference type="SMART" id="SM00421"/>
    </source>
</evidence>
<comment type="caution">
    <text evidence="2">The sequence shown here is derived from an EMBL/GenBank/DDBJ whole genome shotgun (WGS) entry which is preliminary data.</text>
</comment>
<dbReference type="RefSeq" id="WP_122310954.1">
    <property type="nucleotide sequence ID" value="NZ_RBRS01000376.1"/>
</dbReference>
<dbReference type="AlphaFoldDB" id="A0A3M4S9H8"/>
<dbReference type="InterPro" id="IPR000792">
    <property type="entry name" value="Tscrpt_reg_LuxR_C"/>
</dbReference>
<dbReference type="GO" id="GO:0006355">
    <property type="term" value="P:regulation of DNA-templated transcription"/>
    <property type="evidence" value="ECO:0007669"/>
    <property type="project" value="InterPro"/>
</dbReference>
<dbReference type="SUPFAM" id="SSF46894">
    <property type="entry name" value="C-terminal effector domain of the bipartite response regulators"/>
    <property type="match status" value="1"/>
</dbReference>
<dbReference type="Proteomes" id="UP000271097">
    <property type="component" value="Unassembled WGS sequence"/>
</dbReference>
<evidence type="ECO:0000313" key="3">
    <source>
        <dbReference type="Proteomes" id="UP000271097"/>
    </source>
</evidence>
<dbReference type="Gene3D" id="1.10.10.10">
    <property type="entry name" value="Winged helix-like DNA-binding domain superfamily/Winged helix DNA-binding domain"/>
    <property type="match status" value="1"/>
</dbReference>
<name>A0A3M4S9H8_PSEA0</name>
<evidence type="ECO:0000313" key="2">
    <source>
        <dbReference type="EMBL" id="RMR11226.1"/>
    </source>
</evidence>
<dbReference type="GO" id="GO:0003677">
    <property type="term" value="F:DNA binding"/>
    <property type="evidence" value="ECO:0007669"/>
    <property type="project" value="InterPro"/>
</dbReference>
<dbReference type="Pfam" id="PF00196">
    <property type="entry name" value="GerE"/>
    <property type="match status" value="1"/>
</dbReference>
<dbReference type="InterPro" id="IPR016032">
    <property type="entry name" value="Sig_transdc_resp-reg_C-effctor"/>
</dbReference>
<dbReference type="InterPro" id="IPR036388">
    <property type="entry name" value="WH-like_DNA-bd_sf"/>
</dbReference>
<accession>A0A3M4S9H8</accession>
<feature type="domain" description="HTH luxR-type" evidence="1">
    <location>
        <begin position="16"/>
        <end position="73"/>
    </location>
</feature>